<organism evidence="1 2">
    <name type="scientific">Aphis craccivora</name>
    <name type="common">Cowpea aphid</name>
    <dbReference type="NCBI Taxonomy" id="307492"/>
    <lineage>
        <taxon>Eukaryota</taxon>
        <taxon>Metazoa</taxon>
        <taxon>Ecdysozoa</taxon>
        <taxon>Arthropoda</taxon>
        <taxon>Hexapoda</taxon>
        <taxon>Insecta</taxon>
        <taxon>Pterygota</taxon>
        <taxon>Neoptera</taxon>
        <taxon>Paraneoptera</taxon>
        <taxon>Hemiptera</taxon>
        <taxon>Sternorrhyncha</taxon>
        <taxon>Aphidomorpha</taxon>
        <taxon>Aphidoidea</taxon>
        <taxon>Aphididae</taxon>
        <taxon>Aphidini</taxon>
        <taxon>Aphis</taxon>
        <taxon>Aphis</taxon>
    </lineage>
</organism>
<reference evidence="1 2" key="1">
    <citation type="submission" date="2019-08" db="EMBL/GenBank/DDBJ databases">
        <title>Whole genome of Aphis craccivora.</title>
        <authorList>
            <person name="Voronova N.V."/>
            <person name="Shulinski R.S."/>
            <person name="Bandarenka Y.V."/>
            <person name="Zhorov D.G."/>
            <person name="Warner D."/>
        </authorList>
    </citation>
    <scope>NUCLEOTIDE SEQUENCE [LARGE SCALE GENOMIC DNA]</scope>
    <source>
        <strain evidence="1">180601</strain>
        <tissue evidence="1">Whole Body</tissue>
    </source>
</reference>
<sequence length="62" mass="6977">GDSFKRKNGSVRKIDTFFSKKPKIEYENRQNESSISTLVSDSDQGNSLAIEIPCTVSAFEFE</sequence>
<proteinExistence type="predicted"/>
<feature type="non-terminal residue" evidence="1">
    <location>
        <position position="1"/>
    </location>
</feature>
<comment type="caution">
    <text evidence="1">The sequence shown here is derived from an EMBL/GenBank/DDBJ whole genome shotgun (WGS) entry which is preliminary data.</text>
</comment>
<evidence type="ECO:0000313" key="2">
    <source>
        <dbReference type="Proteomes" id="UP000478052"/>
    </source>
</evidence>
<dbReference type="Proteomes" id="UP000478052">
    <property type="component" value="Unassembled WGS sequence"/>
</dbReference>
<evidence type="ECO:0000313" key="1">
    <source>
        <dbReference type="EMBL" id="KAF0685396.1"/>
    </source>
</evidence>
<gene>
    <name evidence="1" type="ORF">FWK35_00038691</name>
</gene>
<accession>A0A6G0VHI3</accession>
<dbReference type="AlphaFoldDB" id="A0A6G0VHI3"/>
<keyword evidence="2" id="KW-1185">Reference proteome</keyword>
<dbReference type="EMBL" id="VUJU01017085">
    <property type="protein sequence ID" value="KAF0685396.1"/>
    <property type="molecule type" value="Genomic_DNA"/>
</dbReference>
<name>A0A6G0VHI3_APHCR</name>
<protein>
    <submittedName>
        <fullName evidence="1">Uncharacterized protein</fullName>
    </submittedName>
</protein>